<dbReference type="AlphaFoldDB" id="A0A1X0P355"/>
<dbReference type="OrthoDB" id="276515at2759"/>
<proteinExistence type="inferred from homology"/>
<dbReference type="Proteomes" id="UP000192257">
    <property type="component" value="Unassembled WGS sequence"/>
</dbReference>
<reference evidence="5 6" key="1">
    <citation type="submission" date="2017-03" db="EMBL/GenBank/DDBJ databases">
        <title>An alternative strategy for trypanosome survival in the mammalian bloodstream revealed through genome and transcriptome analysis of the ubiquitous bovine parasite Trypanosoma (Megatrypanum) theileri.</title>
        <authorList>
            <person name="Kelly S."/>
            <person name="Ivens A."/>
            <person name="Mott A."/>
            <person name="O'Neill E."/>
            <person name="Emms D."/>
            <person name="Macleod O."/>
            <person name="Voorheis P."/>
            <person name="Matthews J."/>
            <person name="Matthews K."/>
            <person name="Carrington M."/>
        </authorList>
    </citation>
    <scope>NUCLEOTIDE SEQUENCE [LARGE SCALE GENOMIC DNA]</scope>
    <source>
        <strain evidence="5">Edinburgh</strain>
    </source>
</reference>
<feature type="region of interest" description="Disordered" evidence="3">
    <location>
        <begin position="420"/>
        <end position="475"/>
    </location>
</feature>
<gene>
    <name evidence="5" type="ORF">TM35_000062530</name>
</gene>
<feature type="domain" description="Endonuclease/exonuclease/phosphatase" evidence="4">
    <location>
        <begin position="157"/>
        <end position="367"/>
    </location>
</feature>
<dbReference type="SUPFAM" id="SSF56219">
    <property type="entry name" value="DNase I-like"/>
    <property type="match status" value="1"/>
</dbReference>
<organism evidence="5 6">
    <name type="scientific">Trypanosoma theileri</name>
    <dbReference type="NCBI Taxonomy" id="67003"/>
    <lineage>
        <taxon>Eukaryota</taxon>
        <taxon>Discoba</taxon>
        <taxon>Euglenozoa</taxon>
        <taxon>Kinetoplastea</taxon>
        <taxon>Metakinetoplastina</taxon>
        <taxon>Trypanosomatida</taxon>
        <taxon>Trypanosomatidae</taxon>
        <taxon>Trypanosoma</taxon>
    </lineage>
</organism>
<name>A0A1X0P355_9TRYP</name>
<dbReference type="GO" id="GO:0006139">
    <property type="term" value="P:nucleobase-containing compound metabolic process"/>
    <property type="evidence" value="ECO:0007669"/>
    <property type="project" value="UniProtKB-ARBA"/>
</dbReference>
<evidence type="ECO:0000313" key="5">
    <source>
        <dbReference type="EMBL" id="ORC91248.1"/>
    </source>
</evidence>
<dbReference type="PANTHER" id="PTHR12121:SF45">
    <property type="entry name" value="NOCTURNIN"/>
    <property type="match status" value="1"/>
</dbReference>
<keyword evidence="6" id="KW-1185">Reference proteome</keyword>
<accession>A0A1X0P355</accession>
<dbReference type="InterPro" id="IPR050410">
    <property type="entry name" value="CCR4/nocturin_mRNA_transcr"/>
</dbReference>
<dbReference type="GO" id="GO:0000175">
    <property type="term" value="F:3'-5'-RNA exonuclease activity"/>
    <property type="evidence" value="ECO:0007669"/>
    <property type="project" value="TreeGrafter"/>
</dbReference>
<dbReference type="RefSeq" id="XP_028885314.1">
    <property type="nucleotide sequence ID" value="XM_029023290.1"/>
</dbReference>
<evidence type="ECO:0000259" key="4">
    <source>
        <dbReference type="Pfam" id="PF03372"/>
    </source>
</evidence>
<dbReference type="Gene3D" id="3.60.10.10">
    <property type="entry name" value="Endonuclease/exonuclease/phosphatase"/>
    <property type="match status" value="1"/>
</dbReference>
<comment type="caution">
    <text evidence="5">The sequence shown here is derived from an EMBL/GenBank/DDBJ whole genome shotgun (WGS) entry which is preliminary data.</text>
</comment>
<evidence type="ECO:0000256" key="2">
    <source>
        <dbReference type="ARBA" id="ARBA00022801"/>
    </source>
</evidence>
<dbReference type="VEuPathDB" id="TriTrypDB:TM35_000062530"/>
<keyword evidence="2" id="KW-0378">Hydrolase</keyword>
<protein>
    <recommendedName>
        <fullName evidence="4">Endonuclease/exonuclease/phosphatase domain-containing protein</fullName>
    </recommendedName>
</protein>
<evidence type="ECO:0000313" key="6">
    <source>
        <dbReference type="Proteomes" id="UP000192257"/>
    </source>
</evidence>
<dbReference type="PANTHER" id="PTHR12121">
    <property type="entry name" value="CARBON CATABOLITE REPRESSOR PROTEIN 4"/>
    <property type="match status" value="1"/>
</dbReference>
<comment type="similarity">
    <text evidence="1">Belongs to the CCR4/nocturin family.</text>
</comment>
<evidence type="ECO:0000256" key="1">
    <source>
        <dbReference type="ARBA" id="ARBA00010774"/>
    </source>
</evidence>
<dbReference type="STRING" id="67003.A0A1X0P355"/>
<dbReference type="GeneID" id="39983070"/>
<feature type="compositionally biased region" description="Basic and acidic residues" evidence="3">
    <location>
        <begin position="425"/>
        <end position="469"/>
    </location>
</feature>
<dbReference type="InterPro" id="IPR036691">
    <property type="entry name" value="Endo/exonu/phosph_ase_sf"/>
</dbReference>
<dbReference type="EMBL" id="NBCO01000006">
    <property type="protein sequence ID" value="ORC91248.1"/>
    <property type="molecule type" value="Genomic_DNA"/>
</dbReference>
<dbReference type="InterPro" id="IPR005135">
    <property type="entry name" value="Endo/exonuclease/phosphatase"/>
</dbReference>
<dbReference type="Pfam" id="PF03372">
    <property type="entry name" value="Exo_endo_phos"/>
    <property type="match status" value="1"/>
</dbReference>
<sequence>MLRRSVCCLDGSNVIGGPVQGLTGGMRSLIQPCLAENILREAAAARLRSVELTEMRPAEGNSIYKPTLPRAWVKAPLSRLSTSLSRRDWFRLMQFNIMTDAWNGVQTEKEKEIISTSTSSTTPVQGVQVYIPGFTRSGEDPDAFLPYDPSIDTEVPPFLQPDFKRAYLVNEIRYYDPDIVSLQEVNRSFFNNVLWKYIRYCGYGTLYQSSRGYKVRALRKGDDPKQTRHKGKIDEREDIGNVILFHKGRFVPILMPGKDLGQHFHFAHIVSMRDKVTNMTLNVACIQFTAGDSQEAKQIRLHEARQTMQILDALNRNDADRAHMSNVICGDFNNIDEEEDCVQFMRERLFSTYDVVGGPRWTTWFHEDKKANVKYQKYYAANRNCYEECSASKRAEREMAKYAKTRERISVKKEEMKSSISAKLVNEKDSDASIDRGEKKEKKEEEVQSQQKEEKEETTKRKDEGEKQHQQQQEDALAVRKEIMKERGVIFRTQDFIFYDPQTLALHQVLDIPEEIHINEEQLLPCSNHPSHHIHLVIDVSFTDVHPDVGSKSLKD</sequence>
<evidence type="ECO:0000256" key="3">
    <source>
        <dbReference type="SAM" id="MobiDB-lite"/>
    </source>
</evidence>